<dbReference type="Pfam" id="PF16259">
    <property type="entry name" value="DUF4913"/>
    <property type="match status" value="1"/>
</dbReference>
<feature type="compositionally biased region" description="Acidic residues" evidence="1">
    <location>
        <begin position="1"/>
        <end position="12"/>
    </location>
</feature>
<feature type="compositionally biased region" description="Polar residues" evidence="1">
    <location>
        <begin position="13"/>
        <end position="24"/>
    </location>
</feature>
<evidence type="ECO:0000313" key="2">
    <source>
        <dbReference type="EMBL" id="PMQ18860.1"/>
    </source>
</evidence>
<reference evidence="2 3" key="1">
    <citation type="journal article" date="2017" name="Elife">
        <title>Extensive horizontal gene transfer in cheese-associated bacteria.</title>
        <authorList>
            <person name="Bonham K.S."/>
            <person name="Wolfe B.E."/>
            <person name="Dutton R.J."/>
        </authorList>
    </citation>
    <scope>NUCLEOTIDE SEQUENCE [LARGE SCALE GENOMIC DNA]</scope>
    <source>
        <strain evidence="2 3">JB182</strain>
    </source>
</reference>
<name>A0A2N7RYA2_9MICC</name>
<feature type="region of interest" description="Disordered" evidence="1">
    <location>
        <begin position="91"/>
        <end position="111"/>
    </location>
</feature>
<dbReference type="InterPro" id="IPR032584">
    <property type="entry name" value="DUF4913"/>
</dbReference>
<feature type="compositionally biased region" description="Acidic residues" evidence="1">
    <location>
        <begin position="95"/>
        <end position="111"/>
    </location>
</feature>
<proteinExistence type="predicted"/>
<feature type="region of interest" description="Disordered" evidence="1">
    <location>
        <begin position="1"/>
        <end position="27"/>
    </location>
</feature>
<comment type="caution">
    <text evidence="2">The sequence shown here is derived from an EMBL/GenBank/DDBJ whole genome shotgun (WGS) entry which is preliminary data.</text>
</comment>
<dbReference type="Proteomes" id="UP000235739">
    <property type="component" value="Unassembled WGS sequence"/>
</dbReference>
<dbReference type="EMBL" id="PNQX01000003">
    <property type="protein sequence ID" value="PMQ18860.1"/>
    <property type="molecule type" value="Genomic_DNA"/>
</dbReference>
<accession>A0A2N7RYA2</accession>
<evidence type="ECO:0000256" key="1">
    <source>
        <dbReference type="SAM" id="MobiDB-lite"/>
    </source>
</evidence>
<dbReference type="RefSeq" id="WP_102599008.1">
    <property type="nucleotide sequence ID" value="NZ_JBQDKG010000072.1"/>
</dbReference>
<evidence type="ECO:0000313" key="3">
    <source>
        <dbReference type="Proteomes" id="UP000235739"/>
    </source>
</evidence>
<gene>
    <name evidence="2" type="ORF">CIK84_15860</name>
</gene>
<feature type="compositionally biased region" description="Acidic residues" evidence="1">
    <location>
        <begin position="236"/>
        <end position="250"/>
    </location>
</feature>
<dbReference type="AlphaFoldDB" id="A0A2N7RYA2"/>
<sequence length="250" mass="27931">MMSDWGEDEFTENVEQPSAATGTPCSPGRVFGLDIGGLAGQYVDAAVKASVRKQVNEVATAAVDEALTEELLESLRERAGQAAVAAVTEQVEANDAADEGQDDDGETEPEETLYYGSVDEFVREYLRNVYRRAINGRSRVWAARWWEYDEAVIRLEALWRSWEHLRMDPSTGMSVWWRDHADHHMAVLLDPDGPFSSAADADENKSKKGQSLPYAAPPEGLFPDQRQVYEPKDDVSREEEPEPPAEEWPG</sequence>
<protein>
    <submittedName>
        <fullName evidence="2">DUF4913 domain-containing protein</fullName>
    </submittedName>
</protein>
<organism evidence="2 3">
    <name type="scientific">Glutamicibacter arilaitensis</name>
    <dbReference type="NCBI Taxonomy" id="256701"/>
    <lineage>
        <taxon>Bacteria</taxon>
        <taxon>Bacillati</taxon>
        <taxon>Actinomycetota</taxon>
        <taxon>Actinomycetes</taxon>
        <taxon>Micrococcales</taxon>
        <taxon>Micrococcaceae</taxon>
        <taxon>Glutamicibacter</taxon>
    </lineage>
</organism>
<feature type="region of interest" description="Disordered" evidence="1">
    <location>
        <begin position="194"/>
        <end position="250"/>
    </location>
</feature>